<evidence type="ECO:0000313" key="4">
    <source>
        <dbReference type="EMBL" id="CAG5136676.1"/>
    </source>
</evidence>
<feature type="region of interest" description="Disordered" evidence="1">
    <location>
        <begin position="28"/>
        <end position="73"/>
    </location>
</feature>
<proteinExistence type="predicted"/>
<dbReference type="InterPro" id="IPR000782">
    <property type="entry name" value="FAS1_domain"/>
</dbReference>
<dbReference type="OrthoDB" id="286301at2759"/>
<dbReference type="PROSITE" id="PS50213">
    <property type="entry name" value="FAS1"/>
    <property type="match status" value="4"/>
</dbReference>
<feature type="domain" description="FAS1" evidence="3">
    <location>
        <begin position="621"/>
        <end position="757"/>
    </location>
</feature>
<evidence type="ECO:0000259" key="3">
    <source>
        <dbReference type="PROSITE" id="PS50213"/>
    </source>
</evidence>
<comment type="caution">
    <text evidence="4">The sequence shown here is derived from an EMBL/GenBank/DDBJ whole genome shotgun (WGS) entry which is preliminary data.</text>
</comment>
<evidence type="ECO:0000313" key="5">
    <source>
        <dbReference type="Proteomes" id="UP000678393"/>
    </source>
</evidence>
<name>A0A8S4ACN8_9EUPU</name>
<feature type="chain" id="PRO_5035753325" description="FAS1 domain-containing protein" evidence="2">
    <location>
        <begin position="26"/>
        <end position="779"/>
    </location>
</feature>
<dbReference type="FunFam" id="2.30.180.10:FF:000032">
    <property type="entry name" value="Fasciclin domain-containing protein, putative"/>
    <property type="match status" value="2"/>
</dbReference>
<dbReference type="EMBL" id="CAJHNH020008556">
    <property type="protein sequence ID" value="CAG5136676.1"/>
    <property type="molecule type" value="Genomic_DNA"/>
</dbReference>
<dbReference type="PANTHER" id="PTHR10900">
    <property type="entry name" value="PERIOSTIN-RELATED"/>
    <property type="match status" value="1"/>
</dbReference>
<gene>
    <name evidence="4" type="ORF">CUNI_LOCUS22234</name>
</gene>
<accession>A0A8S4ACN8</accession>
<evidence type="ECO:0000256" key="2">
    <source>
        <dbReference type="SAM" id="SignalP"/>
    </source>
</evidence>
<reference evidence="4" key="1">
    <citation type="submission" date="2021-04" db="EMBL/GenBank/DDBJ databases">
        <authorList>
            <consortium name="Molecular Ecology Group"/>
        </authorList>
    </citation>
    <scope>NUCLEOTIDE SEQUENCE</scope>
</reference>
<dbReference type="AlphaFoldDB" id="A0A8S4ACN8"/>
<dbReference type="SMART" id="SM00554">
    <property type="entry name" value="FAS1"/>
    <property type="match status" value="4"/>
</dbReference>
<dbReference type="GO" id="GO:0030198">
    <property type="term" value="P:extracellular matrix organization"/>
    <property type="evidence" value="ECO:0007669"/>
    <property type="project" value="TreeGrafter"/>
</dbReference>
<keyword evidence="5" id="KW-1185">Reference proteome</keyword>
<feature type="signal peptide" evidence="2">
    <location>
        <begin position="1"/>
        <end position="25"/>
    </location>
</feature>
<dbReference type="InterPro" id="IPR036378">
    <property type="entry name" value="FAS1_dom_sf"/>
</dbReference>
<evidence type="ECO:0000256" key="1">
    <source>
        <dbReference type="SAM" id="MobiDB-lite"/>
    </source>
</evidence>
<keyword evidence="2" id="KW-0732">Signal</keyword>
<dbReference type="Pfam" id="PF02469">
    <property type="entry name" value="Fasciclin"/>
    <property type="match status" value="4"/>
</dbReference>
<dbReference type="SUPFAM" id="SSF82153">
    <property type="entry name" value="FAS1 domain"/>
    <property type="match status" value="4"/>
</dbReference>
<sequence>MAKLSGLLAVVTAMLVVMETIRVQGLSQKKELERKGQGRWRQRGYQNDKAGKGSSPRNKQRDHGTNGGPGRYRKPLHNFYVSYPDMSPPAFFNLRWNRELTRERPWWQGPNVCEGEAQEVYNSTQTRGDVMRHFSTNSQVCDESETVYKCKITQESVNGRREVTVVYECCHGYTREKRDFGCPKKVSMLALLDKAEELGLTDFVKAIKTLELTREFDSGNFTMFAPLNGAFTLDSGILNSEATDVILKDDPNVLTLSEPAVDKALRILRNALLSHVIPGTVKSSQMEDEQVLETGNSEDTTIRINYFSRPEKLMTANCVPVVSRDHIATNGVIHSVEKILKPVTDSLWDIVRSRSDLSTLSSILAAADYDAKLDHSGQLTLLAPTNSAFDKMNKRLREKLLSGDRECLEKVIQNHLLPNVICSVAIQGQAKTANELHRYINVTRTADNKLLVDEVRIVQADIVGTNGVMHVIEEVLVPDEAFSVIDLIKKEGYNEMLRLIDKAGLTKTLETEANITVFVPTNEAIQNLPVAVKTKLSEDSELLQEVINYHLSPEIQQCRRIQDDQQVPTLAGKNIRFNSYSMFPYHHHFVKTAQCAPIAQMNIDACNGRINVIKSVMMPPKGNVLDVLGLDKRFSTLVSLIKKSGLADDLQGHGPFTIIAPNNEAFEKMGQDAVDSIGKDRSRLQKLVKGHIVDGTLCCAGIFRRHWFGRSQVATVTGHHLRLSRDHDNRPKIGSAHVTRCDVTATNGNVLEVDRVLVQEQPRQRWREHNYHSWDMFEP</sequence>
<feature type="domain" description="FAS1" evidence="3">
    <location>
        <begin position="480"/>
        <end position="617"/>
    </location>
</feature>
<dbReference type="InterPro" id="IPR050904">
    <property type="entry name" value="Adhesion/Biosynth-related"/>
</dbReference>
<feature type="domain" description="FAS1" evidence="3">
    <location>
        <begin position="344"/>
        <end position="476"/>
    </location>
</feature>
<dbReference type="GO" id="GO:0031012">
    <property type="term" value="C:extracellular matrix"/>
    <property type="evidence" value="ECO:0007669"/>
    <property type="project" value="TreeGrafter"/>
</dbReference>
<feature type="domain" description="FAS1" evidence="3">
    <location>
        <begin position="187"/>
        <end position="340"/>
    </location>
</feature>
<protein>
    <recommendedName>
        <fullName evidence="3">FAS1 domain-containing protein</fullName>
    </recommendedName>
</protein>
<dbReference type="Gene3D" id="2.30.180.10">
    <property type="entry name" value="FAS1 domain"/>
    <property type="match status" value="4"/>
</dbReference>
<dbReference type="GO" id="GO:0007155">
    <property type="term" value="P:cell adhesion"/>
    <property type="evidence" value="ECO:0007669"/>
    <property type="project" value="TreeGrafter"/>
</dbReference>
<dbReference type="PANTHER" id="PTHR10900:SF77">
    <property type="entry name" value="FI19380P1"/>
    <property type="match status" value="1"/>
</dbReference>
<dbReference type="Proteomes" id="UP000678393">
    <property type="component" value="Unassembled WGS sequence"/>
</dbReference>
<organism evidence="4 5">
    <name type="scientific">Candidula unifasciata</name>
    <dbReference type="NCBI Taxonomy" id="100452"/>
    <lineage>
        <taxon>Eukaryota</taxon>
        <taxon>Metazoa</taxon>
        <taxon>Spiralia</taxon>
        <taxon>Lophotrochozoa</taxon>
        <taxon>Mollusca</taxon>
        <taxon>Gastropoda</taxon>
        <taxon>Heterobranchia</taxon>
        <taxon>Euthyneura</taxon>
        <taxon>Panpulmonata</taxon>
        <taxon>Eupulmonata</taxon>
        <taxon>Stylommatophora</taxon>
        <taxon>Helicina</taxon>
        <taxon>Helicoidea</taxon>
        <taxon>Geomitridae</taxon>
        <taxon>Candidula</taxon>
    </lineage>
</organism>
<dbReference type="GO" id="GO:0005615">
    <property type="term" value="C:extracellular space"/>
    <property type="evidence" value="ECO:0007669"/>
    <property type="project" value="TreeGrafter"/>
</dbReference>
<dbReference type="GO" id="GO:0050839">
    <property type="term" value="F:cell adhesion molecule binding"/>
    <property type="evidence" value="ECO:0007669"/>
    <property type="project" value="TreeGrafter"/>
</dbReference>